<dbReference type="Pfam" id="PF07690">
    <property type="entry name" value="MFS_1"/>
    <property type="match status" value="1"/>
</dbReference>
<feature type="transmembrane region" description="Helical" evidence="5">
    <location>
        <begin position="87"/>
        <end position="104"/>
    </location>
</feature>
<evidence type="ECO:0000256" key="4">
    <source>
        <dbReference type="ARBA" id="ARBA00023136"/>
    </source>
</evidence>
<reference evidence="9" key="1">
    <citation type="submission" date="2017-02" db="UniProtKB">
        <authorList>
            <consortium name="WormBaseParasite"/>
        </authorList>
    </citation>
    <scope>IDENTIFICATION</scope>
</reference>
<gene>
    <name evidence="7" type="ORF">NBR_LOCUS19587</name>
</gene>
<dbReference type="PROSITE" id="PS50850">
    <property type="entry name" value="MFS"/>
    <property type="match status" value="1"/>
</dbReference>
<evidence type="ECO:0000259" key="6">
    <source>
        <dbReference type="PROSITE" id="PS50850"/>
    </source>
</evidence>
<keyword evidence="2 5" id="KW-0812">Transmembrane</keyword>
<accession>A0A0N4YQR4</accession>
<evidence type="ECO:0000256" key="2">
    <source>
        <dbReference type="ARBA" id="ARBA00022692"/>
    </source>
</evidence>
<dbReference type="GO" id="GO:0016020">
    <property type="term" value="C:membrane"/>
    <property type="evidence" value="ECO:0007669"/>
    <property type="project" value="UniProtKB-SubCell"/>
</dbReference>
<dbReference type="InterPro" id="IPR036259">
    <property type="entry name" value="MFS_trans_sf"/>
</dbReference>
<dbReference type="InterPro" id="IPR020846">
    <property type="entry name" value="MFS_dom"/>
</dbReference>
<feature type="transmembrane region" description="Helical" evidence="5">
    <location>
        <begin position="116"/>
        <end position="138"/>
    </location>
</feature>
<keyword evidence="8" id="KW-1185">Reference proteome</keyword>
<evidence type="ECO:0000256" key="5">
    <source>
        <dbReference type="SAM" id="Phobius"/>
    </source>
</evidence>
<sequence length="311" mass="34295">MTTRLWSWRSVRLRVSVCIALALTIEGLMRSNLNMAMVCMLNETAIAEGRPLRNSTHSAAKCDVLKFGNEQVYKYNGDLTWTSQQRAVIFASFYAGGLLATLVTEKLNRWIGAKRLVLYGAIINVLGTFATPAVASYLGAVPMVMLRFVMGFGQGLLWPCMSVLVGHWFPPTEKSTALAIATTGNQLSVVIAMFATAELCQMPFMGGWPMAFHVYGVLGVLLCILWQVFVADDPAKARGITEDELQFITNSTGRRPRVQRANWVQLLTSPVVWSIAGSAFAHNFITVGTVTYLPLYYKTVLNMSLTSVNFS</sequence>
<feature type="transmembrane region" description="Helical" evidence="5">
    <location>
        <begin position="208"/>
        <end position="229"/>
    </location>
</feature>
<evidence type="ECO:0000313" key="8">
    <source>
        <dbReference type="Proteomes" id="UP000271162"/>
    </source>
</evidence>
<evidence type="ECO:0000313" key="7">
    <source>
        <dbReference type="EMBL" id="VDL83321.1"/>
    </source>
</evidence>
<feature type="transmembrane region" description="Helical" evidence="5">
    <location>
        <begin position="177"/>
        <end position="196"/>
    </location>
</feature>
<dbReference type="EMBL" id="UYSL01024302">
    <property type="protein sequence ID" value="VDL83321.1"/>
    <property type="molecule type" value="Genomic_DNA"/>
</dbReference>
<dbReference type="Proteomes" id="UP000271162">
    <property type="component" value="Unassembled WGS sequence"/>
</dbReference>
<dbReference type="AlphaFoldDB" id="A0A0N4YQR4"/>
<dbReference type="WBParaSite" id="NBR_0001958601-mRNA-1">
    <property type="protein sequence ID" value="NBR_0001958601-mRNA-1"/>
    <property type="gene ID" value="NBR_0001958601"/>
</dbReference>
<keyword evidence="3 5" id="KW-1133">Transmembrane helix</keyword>
<dbReference type="InterPro" id="IPR050382">
    <property type="entry name" value="MFS_Na/Anion_cotransporter"/>
</dbReference>
<evidence type="ECO:0000313" key="9">
    <source>
        <dbReference type="WBParaSite" id="NBR_0001958601-mRNA-1"/>
    </source>
</evidence>
<dbReference type="Gene3D" id="1.20.1250.20">
    <property type="entry name" value="MFS general substrate transporter like domains"/>
    <property type="match status" value="1"/>
</dbReference>
<organism evidence="9">
    <name type="scientific">Nippostrongylus brasiliensis</name>
    <name type="common">Rat hookworm</name>
    <dbReference type="NCBI Taxonomy" id="27835"/>
    <lineage>
        <taxon>Eukaryota</taxon>
        <taxon>Metazoa</taxon>
        <taxon>Ecdysozoa</taxon>
        <taxon>Nematoda</taxon>
        <taxon>Chromadorea</taxon>
        <taxon>Rhabditida</taxon>
        <taxon>Rhabditina</taxon>
        <taxon>Rhabditomorpha</taxon>
        <taxon>Strongyloidea</taxon>
        <taxon>Heligmosomidae</taxon>
        <taxon>Nippostrongylus</taxon>
    </lineage>
</organism>
<feature type="transmembrane region" description="Helical" evidence="5">
    <location>
        <begin position="144"/>
        <end position="165"/>
    </location>
</feature>
<feature type="domain" description="Major facilitator superfamily (MFS) profile" evidence="6">
    <location>
        <begin position="15"/>
        <end position="311"/>
    </location>
</feature>
<dbReference type="STRING" id="27835.A0A0N4YQR4"/>
<dbReference type="OMA" id="RSTENWI"/>
<dbReference type="SUPFAM" id="SSF103473">
    <property type="entry name" value="MFS general substrate transporter"/>
    <property type="match status" value="1"/>
</dbReference>
<dbReference type="PANTHER" id="PTHR11662">
    <property type="entry name" value="SOLUTE CARRIER FAMILY 17"/>
    <property type="match status" value="1"/>
</dbReference>
<proteinExistence type="predicted"/>
<keyword evidence="4 5" id="KW-0472">Membrane</keyword>
<dbReference type="GO" id="GO:0022857">
    <property type="term" value="F:transmembrane transporter activity"/>
    <property type="evidence" value="ECO:0007669"/>
    <property type="project" value="InterPro"/>
</dbReference>
<name>A0A0N4YQR4_NIPBR</name>
<dbReference type="InterPro" id="IPR011701">
    <property type="entry name" value="MFS"/>
</dbReference>
<protein>
    <submittedName>
        <fullName evidence="9">MFS domain-containing protein</fullName>
    </submittedName>
</protein>
<dbReference type="GO" id="GO:0006820">
    <property type="term" value="P:monoatomic anion transport"/>
    <property type="evidence" value="ECO:0007669"/>
    <property type="project" value="TreeGrafter"/>
</dbReference>
<evidence type="ECO:0000256" key="3">
    <source>
        <dbReference type="ARBA" id="ARBA00022989"/>
    </source>
</evidence>
<dbReference type="PANTHER" id="PTHR11662:SF72">
    <property type="entry name" value="MAJOR FACILITATOR SUPERFAMILY (MFS) PROFILE DOMAIN-CONTAINING PROTEIN"/>
    <property type="match status" value="1"/>
</dbReference>
<comment type="subcellular location">
    <subcellularLocation>
        <location evidence="1">Membrane</location>
        <topology evidence="1">Multi-pass membrane protein</topology>
    </subcellularLocation>
</comment>
<reference evidence="7 8" key="2">
    <citation type="submission" date="2018-11" db="EMBL/GenBank/DDBJ databases">
        <authorList>
            <consortium name="Pathogen Informatics"/>
        </authorList>
    </citation>
    <scope>NUCLEOTIDE SEQUENCE [LARGE SCALE GENOMIC DNA]</scope>
</reference>
<evidence type="ECO:0000256" key="1">
    <source>
        <dbReference type="ARBA" id="ARBA00004141"/>
    </source>
</evidence>